<proteinExistence type="predicted"/>
<gene>
    <name evidence="1" type="ORF">BO79DRAFT_217268</name>
</gene>
<keyword evidence="2" id="KW-1185">Reference proteome</keyword>
<reference evidence="1" key="1">
    <citation type="submission" date="2018-02" db="EMBL/GenBank/DDBJ databases">
        <title>The genomes of Aspergillus section Nigri reveals drivers in fungal speciation.</title>
        <authorList>
            <consortium name="DOE Joint Genome Institute"/>
            <person name="Vesth T.C."/>
            <person name="Nybo J."/>
            <person name="Theobald S."/>
            <person name="Brandl J."/>
            <person name="Frisvad J.C."/>
            <person name="Nielsen K.F."/>
            <person name="Lyhne E.K."/>
            <person name="Kogle M.E."/>
            <person name="Kuo A."/>
            <person name="Riley R."/>
            <person name="Clum A."/>
            <person name="Nolan M."/>
            <person name="Lipzen A."/>
            <person name="Salamov A."/>
            <person name="Henrissat B."/>
            <person name="Wiebenga A."/>
            <person name="De vries R.P."/>
            <person name="Grigoriev I.V."/>
            <person name="Mortensen U.H."/>
            <person name="Andersen M.R."/>
            <person name="Baker S.E."/>
        </authorList>
    </citation>
    <scope>NUCLEOTIDE SEQUENCE</scope>
    <source>
        <strain evidence="1">CBS 115574</strain>
    </source>
</reference>
<protein>
    <submittedName>
        <fullName evidence="1">Uncharacterized protein</fullName>
    </submittedName>
</protein>
<evidence type="ECO:0000313" key="2">
    <source>
        <dbReference type="Proteomes" id="UP000249748"/>
    </source>
</evidence>
<organism evidence="1 2">
    <name type="scientific">Aspergillus costaricaensis CBS 115574</name>
    <dbReference type="NCBI Taxonomy" id="1448317"/>
    <lineage>
        <taxon>Eukaryota</taxon>
        <taxon>Fungi</taxon>
        <taxon>Dikarya</taxon>
        <taxon>Ascomycota</taxon>
        <taxon>Pezizomycotina</taxon>
        <taxon>Eurotiomycetes</taxon>
        <taxon>Eurotiomycetidae</taxon>
        <taxon>Eurotiales</taxon>
        <taxon>Aspergillaceae</taxon>
        <taxon>Aspergillus</taxon>
        <taxon>Aspergillus subgen. Circumdati</taxon>
    </lineage>
</organism>
<dbReference type="EMBL" id="KZ824548">
    <property type="protein sequence ID" value="RAK89178.1"/>
    <property type="molecule type" value="Genomic_DNA"/>
</dbReference>
<sequence length="172" mass="18743">MASVLLRALGPESLQLRAYWTNFPRPVETFDEAGFPQYVLSQVKDQGFHRPTVIQPQGWPMALYGYDFVGIAETDSGKTLTNCLSAIVHINAQPSIALGDGPIGNSTRDCDLDDISTFYPSIHRTTLHCRTADNVAHSSRCPWDELLAGPGLSAFDSAASSGTYRPDNRLVG</sequence>
<dbReference type="Proteomes" id="UP000249748">
    <property type="component" value="Unassembled WGS sequence"/>
</dbReference>
<evidence type="ECO:0000313" key="1">
    <source>
        <dbReference type="EMBL" id="RAK89178.1"/>
    </source>
</evidence>
<name>A0ACD1IF26_9EURO</name>
<accession>A0ACD1IF26</accession>